<dbReference type="GO" id="GO:0000122">
    <property type="term" value="P:negative regulation of transcription by RNA polymerase II"/>
    <property type="evidence" value="ECO:0007669"/>
    <property type="project" value="TreeGrafter"/>
</dbReference>
<dbReference type="SUPFAM" id="SSF47762">
    <property type="entry name" value="PAH2 domain"/>
    <property type="match status" value="3"/>
</dbReference>
<evidence type="ECO:0000256" key="4">
    <source>
        <dbReference type="PROSITE-ProRule" id="PRU00810"/>
    </source>
</evidence>
<dbReference type="Pfam" id="PF02671">
    <property type="entry name" value="PAH"/>
    <property type="match status" value="2"/>
</dbReference>
<proteinExistence type="predicted"/>
<comment type="caution">
    <text evidence="7">The sequence shown here is derived from an EMBL/GenBank/DDBJ whole genome shotgun (WGS) entry which is preliminary data.</text>
</comment>
<evidence type="ECO:0000256" key="2">
    <source>
        <dbReference type="ARBA" id="ARBA00022491"/>
    </source>
</evidence>
<name>A0AAD5PK69_9FUNG</name>
<dbReference type="GO" id="GO:0003714">
    <property type="term" value="F:transcription corepressor activity"/>
    <property type="evidence" value="ECO:0007669"/>
    <property type="project" value="InterPro"/>
</dbReference>
<feature type="compositionally biased region" description="Low complexity" evidence="5">
    <location>
        <begin position="254"/>
        <end position="273"/>
    </location>
</feature>
<feature type="compositionally biased region" description="Pro residues" evidence="5">
    <location>
        <begin position="139"/>
        <end position="153"/>
    </location>
</feature>
<dbReference type="InterPro" id="IPR013194">
    <property type="entry name" value="HDAC_interact_dom"/>
</dbReference>
<keyword evidence="8" id="KW-1185">Reference proteome</keyword>
<keyword evidence="3 4" id="KW-0539">Nucleus</keyword>
<keyword evidence="2" id="KW-0678">Repressor</keyword>
<evidence type="ECO:0000256" key="5">
    <source>
        <dbReference type="SAM" id="MobiDB-lite"/>
    </source>
</evidence>
<dbReference type="InterPro" id="IPR031693">
    <property type="entry name" value="Sin3_C"/>
</dbReference>
<dbReference type="AlphaFoldDB" id="A0AAD5PK69"/>
<dbReference type="InterPro" id="IPR036600">
    <property type="entry name" value="PAH_sf"/>
</dbReference>
<dbReference type="Pfam" id="PF16879">
    <property type="entry name" value="Sin3a_C"/>
    <property type="match status" value="1"/>
</dbReference>
<feature type="compositionally biased region" description="Basic and acidic residues" evidence="5">
    <location>
        <begin position="112"/>
        <end position="127"/>
    </location>
</feature>
<dbReference type="InterPro" id="IPR003822">
    <property type="entry name" value="PAH"/>
</dbReference>
<evidence type="ECO:0000259" key="6">
    <source>
        <dbReference type="SMART" id="SM00761"/>
    </source>
</evidence>
<dbReference type="PANTHER" id="PTHR12346:SF0">
    <property type="entry name" value="SIN3A, ISOFORM G"/>
    <property type="match status" value="1"/>
</dbReference>
<dbReference type="PANTHER" id="PTHR12346">
    <property type="entry name" value="SIN3B-RELATED"/>
    <property type="match status" value="1"/>
</dbReference>
<dbReference type="PROSITE" id="PS51477">
    <property type="entry name" value="PAH"/>
    <property type="match status" value="2"/>
</dbReference>
<reference evidence="7" key="2">
    <citation type="submission" date="2023-02" db="EMBL/GenBank/DDBJ databases">
        <authorList>
            <consortium name="DOE Joint Genome Institute"/>
            <person name="Mondo S.J."/>
            <person name="Chang Y."/>
            <person name="Wang Y."/>
            <person name="Ahrendt S."/>
            <person name="Andreopoulos W."/>
            <person name="Barry K."/>
            <person name="Beard J."/>
            <person name="Benny G.L."/>
            <person name="Blankenship S."/>
            <person name="Bonito G."/>
            <person name="Cuomo C."/>
            <person name="Desiro A."/>
            <person name="Gervers K.A."/>
            <person name="Hundley H."/>
            <person name="Kuo A."/>
            <person name="LaButti K."/>
            <person name="Lang B.F."/>
            <person name="Lipzen A."/>
            <person name="O'Donnell K."/>
            <person name="Pangilinan J."/>
            <person name="Reynolds N."/>
            <person name="Sandor L."/>
            <person name="Smith M.W."/>
            <person name="Tsang A."/>
            <person name="Grigoriev I.V."/>
            <person name="Stajich J.E."/>
            <person name="Spatafora J.W."/>
        </authorList>
    </citation>
    <scope>NUCLEOTIDE SEQUENCE</scope>
    <source>
        <strain evidence="7">RSA 2281</strain>
    </source>
</reference>
<feature type="region of interest" description="Disordered" evidence="5">
    <location>
        <begin position="249"/>
        <end position="280"/>
    </location>
</feature>
<feature type="compositionally biased region" description="Polar residues" evidence="5">
    <location>
        <begin position="651"/>
        <end position="667"/>
    </location>
</feature>
<dbReference type="Proteomes" id="UP001209540">
    <property type="component" value="Unassembled WGS sequence"/>
</dbReference>
<dbReference type="SMART" id="SM00761">
    <property type="entry name" value="HDAC_interact"/>
    <property type="match status" value="1"/>
</dbReference>
<evidence type="ECO:0000256" key="1">
    <source>
        <dbReference type="ARBA" id="ARBA00004123"/>
    </source>
</evidence>
<evidence type="ECO:0000256" key="3">
    <source>
        <dbReference type="ARBA" id="ARBA00023242"/>
    </source>
</evidence>
<feature type="compositionally biased region" description="Polar residues" evidence="5">
    <location>
        <begin position="604"/>
        <end position="629"/>
    </location>
</feature>
<feature type="region of interest" description="Disordered" evidence="5">
    <location>
        <begin position="573"/>
        <end position="685"/>
    </location>
</feature>
<accession>A0AAD5PK69</accession>
<dbReference type="Pfam" id="PF08295">
    <property type="entry name" value="Sin3_corepress"/>
    <property type="match status" value="1"/>
</dbReference>
<reference evidence="7" key="1">
    <citation type="journal article" date="2022" name="IScience">
        <title>Evolution of zygomycete secretomes and the origins of terrestrial fungal ecologies.</title>
        <authorList>
            <person name="Chang Y."/>
            <person name="Wang Y."/>
            <person name="Mondo S."/>
            <person name="Ahrendt S."/>
            <person name="Andreopoulos W."/>
            <person name="Barry K."/>
            <person name="Beard J."/>
            <person name="Benny G.L."/>
            <person name="Blankenship S."/>
            <person name="Bonito G."/>
            <person name="Cuomo C."/>
            <person name="Desiro A."/>
            <person name="Gervers K.A."/>
            <person name="Hundley H."/>
            <person name="Kuo A."/>
            <person name="LaButti K."/>
            <person name="Lang B.F."/>
            <person name="Lipzen A."/>
            <person name="O'Donnell K."/>
            <person name="Pangilinan J."/>
            <person name="Reynolds N."/>
            <person name="Sandor L."/>
            <person name="Smith M.E."/>
            <person name="Tsang A."/>
            <person name="Grigoriev I.V."/>
            <person name="Stajich J.E."/>
            <person name="Spatafora J.W."/>
        </authorList>
    </citation>
    <scope>NUCLEOTIDE SEQUENCE</scope>
    <source>
        <strain evidence="7">RSA 2281</strain>
    </source>
</reference>
<feature type="compositionally biased region" description="Low complexity" evidence="5">
    <location>
        <begin position="91"/>
        <end position="104"/>
    </location>
</feature>
<dbReference type="EMBL" id="JAIXMP010000001">
    <property type="protein sequence ID" value="KAI9278322.1"/>
    <property type="molecule type" value="Genomic_DNA"/>
</dbReference>
<protein>
    <recommendedName>
        <fullName evidence="6">Histone deacetylase interacting domain-containing protein</fullName>
    </recommendedName>
</protein>
<feature type="region of interest" description="Disordered" evidence="5">
    <location>
        <begin position="67"/>
        <end position="210"/>
    </location>
</feature>
<dbReference type="InterPro" id="IPR039774">
    <property type="entry name" value="Sin3-like"/>
</dbReference>
<feature type="region of interest" description="Disordered" evidence="5">
    <location>
        <begin position="1"/>
        <end position="27"/>
    </location>
</feature>
<feature type="domain" description="Histone deacetylase interacting" evidence="6">
    <location>
        <begin position="667"/>
        <end position="767"/>
    </location>
</feature>
<evidence type="ECO:0000313" key="7">
    <source>
        <dbReference type="EMBL" id="KAI9278322.1"/>
    </source>
</evidence>
<evidence type="ECO:0000313" key="8">
    <source>
        <dbReference type="Proteomes" id="UP001209540"/>
    </source>
</evidence>
<gene>
    <name evidence="7" type="ORF">BDA99DRAFT_553973</name>
</gene>
<sequence length="1219" mass="138305">MSSQQERSLRHRHPLPPRQSQRPTQPHQRHVFDIMYQNYTPSNIGGSITPRPSLRTNNNIVPAINATNHNQHHNNSNNSNVERVSEHTQESSTTTTNSSTTVTTADNSMNYTKHDPPGRRWSRDHVLTELPTPASTKQTPPPQSTTTTPPPQQKVPESNNNKPNADISPAMRPDLSVLLNNPKPIDNPKPDHNHSQNHSTTTVPVPEYKDNENTISTLNNVMVIDEQEGIVPTNASSDIVTTTATITSVPPQVPTATPNNNSNNTNVVSDSNNRQVDKENTPTVADPIATAKFLTSIRKEFWSCPDVYDSFVDIMRSARMQNIPLSEAVSRVQKILHGKQQLIEAFNHLLPADYHITDTSGENRRIRRSSSPSIMGTPGPAPITSAFHFISLIKTRFAEKPEVYQKFTQLLESYSCKKISHVMIHNEVRYLLLEEPQLLAEFNKFMPLPAQPAVLGRRQSNDRESVVTQQSKKHKVHRGDKKLRVGWETSPVFERIKIFLGNDTTYGDFVKLIGLYNQGALDMGTMVRVASEYIKSDETLLKEFKSFIGYIEIQDVSETKSVAELESVRSGSVGVNDRASVSEEQHPLSSIRRSVEPSRKGFRTRQSSVSTQKSFRSKSASVQTASTRRITLYELATRRGSGRNPTGPFDNDTQCASSLSGNNTNSEYGPGPSYRKIPKSGQRTTCSGRDNLCNEALNDEYASHPIWASEDGGFVASKKNQYEEALHRAEDERYFEDRIIDSGVSTIGLLNMIQSTLDSLPASQVSNYRPPKYLGGGTEMVYKPALTKIYDKKQVNEIIHLLHTSPAQTVPTVLKKVTTKVEEWKQKKVHADKNRKVAEIENFYKALDSQSNTFKQIDKKGLSIKSLVSEIEALSFEQHEKDTKHNRNHQSQMCYEFKDLDIINDIIRLLEVHNKHRVIYSGAVTEAMDQFYSTFFLPIMKVEGFEPLVSEDPDMLPCTADGVFLAYERLEMAKTISQKYSIDPKKTKDENTAQIDITINKVRHHGIELDFRNGCYAIVMTLIERLLKGEMDQSTYEACTRYMFGLKAYKLFTFDKLLASISNQVYMTVTEPDYKSYFDMYLQEETRVPEENISSLQLYKLKAESIRKGNENQYMILSTVGAAGGTTLSLSLIGLEDDDKDFEDYKDYVTEFKDWDKESPSVDRSNLKLPFLRRNVKRTQQIRPNMDYILEAGHEYKMCQNTYKLFYILGKEDYLQNRR</sequence>
<dbReference type="Gene3D" id="1.20.1160.11">
    <property type="entry name" value="Paired amphipathic helix"/>
    <property type="match status" value="3"/>
</dbReference>
<dbReference type="GO" id="GO:0070822">
    <property type="term" value="C:Sin3-type complex"/>
    <property type="evidence" value="ECO:0007669"/>
    <property type="project" value="TreeGrafter"/>
</dbReference>
<comment type="subcellular location">
    <subcellularLocation>
        <location evidence="1 4">Nucleus</location>
    </subcellularLocation>
</comment>
<organism evidence="7 8">
    <name type="scientific">Phascolomyces articulosus</name>
    <dbReference type="NCBI Taxonomy" id="60185"/>
    <lineage>
        <taxon>Eukaryota</taxon>
        <taxon>Fungi</taxon>
        <taxon>Fungi incertae sedis</taxon>
        <taxon>Mucoromycota</taxon>
        <taxon>Mucoromycotina</taxon>
        <taxon>Mucoromycetes</taxon>
        <taxon>Mucorales</taxon>
        <taxon>Lichtheimiaceae</taxon>
        <taxon>Phascolomyces</taxon>
    </lineage>
</organism>